<dbReference type="Proteomes" id="UP000070501">
    <property type="component" value="Unassembled WGS sequence"/>
</dbReference>
<dbReference type="OrthoDB" id="74764at2759"/>
<dbReference type="InterPro" id="IPR018535">
    <property type="entry name" value="DUF1996"/>
</dbReference>
<sequence length="256" mass="27984">MRSFNIFSGLVASAGLAQAYTLTHVAQFMDKNIDPIVFPGSYKDSHLHTFFGSDAVTANTTTSPELQGGCATADNPNDFSTYWIPTLLYNDGKDWKPAGIFRFSAYYVVIEAAEVPIPQNFRAVAGKATAKSKADIEPLSGLQIFCEGETVAVDDSMFPVSTCATHLQTLLLFHDCVDEATLQSAYSGTHNWSGTFRPANRCPQGMKRIPQLRFSIRFDLRKNLPAGWKGAAPLKFASGAGYTLHGDFINGWLQIP</sequence>
<dbReference type="EMBL" id="KQ964279">
    <property type="protein sequence ID" value="KXJ85583.1"/>
    <property type="molecule type" value="Genomic_DNA"/>
</dbReference>
<dbReference type="STRING" id="196109.A0A136IKV7"/>
<gene>
    <name evidence="4" type="ORF">Micbo1qcDRAFT_222001</name>
    <name evidence="3" type="ORF">Micbo1qcDRAFT_223680</name>
</gene>
<keyword evidence="5" id="KW-1185">Reference proteome</keyword>
<evidence type="ECO:0000313" key="4">
    <source>
        <dbReference type="EMBL" id="KXJ85583.1"/>
    </source>
</evidence>
<keyword evidence="1" id="KW-0732">Signal</keyword>
<dbReference type="PANTHER" id="PTHR43662">
    <property type="match status" value="1"/>
</dbReference>
<evidence type="ECO:0000313" key="5">
    <source>
        <dbReference type="Proteomes" id="UP000070501"/>
    </source>
</evidence>
<proteinExistence type="predicted"/>
<dbReference type="AlphaFoldDB" id="A0A136IKV7"/>
<accession>A0A136IKV7</accession>
<dbReference type="Pfam" id="PF09362">
    <property type="entry name" value="DUF1996"/>
    <property type="match status" value="1"/>
</dbReference>
<name>A0A136IKV7_9PEZI</name>
<evidence type="ECO:0000259" key="2">
    <source>
        <dbReference type="Pfam" id="PF09362"/>
    </source>
</evidence>
<feature type="signal peptide" evidence="1">
    <location>
        <begin position="1"/>
        <end position="19"/>
    </location>
</feature>
<reference evidence="4" key="1">
    <citation type="journal article" date="2016" name="Genome Announc.">
        <title>Draft Genome Sequence of Microdochium bolleyi, a Dark Septate Fungal Endophyte of Beach Grass.</title>
        <authorList>
            <person name="David A.S."/>
            <person name="Haridas S."/>
            <person name="LaButti K."/>
            <person name="Lim J."/>
            <person name="Lipzen A."/>
            <person name="Wang M."/>
            <person name="Barry K."/>
            <person name="Grigoriev I.V."/>
            <person name="Spatafora J.W."/>
            <person name="May G."/>
        </authorList>
    </citation>
    <scope>NUCLEOTIDE SEQUENCE</scope>
    <source>
        <strain evidence="4">J235TASD1</strain>
    </source>
</reference>
<evidence type="ECO:0000256" key="1">
    <source>
        <dbReference type="SAM" id="SignalP"/>
    </source>
</evidence>
<dbReference type="PANTHER" id="PTHR43662:SF12">
    <property type="entry name" value="DUF1996 DOMAIN-CONTAINING PROTEIN-RELATED"/>
    <property type="match status" value="1"/>
</dbReference>
<reference evidence="5" key="2">
    <citation type="submission" date="2016-02" db="EMBL/GenBank/DDBJ databases">
        <title>Draft genome sequence of Microdochium bolleyi, a fungal endophyte of beachgrass.</title>
        <authorList>
            <consortium name="DOE Joint Genome Institute"/>
            <person name="David A.S."/>
            <person name="May G."/>
            <person name="Haridas S."/>
            <person name="Lim J."/>
            <person name="Wang M."/>
            <person name="Labutti K."/>
            <person name="Lipzen A."/>
            <person name="Barry K."/>
            <person name="Grigoriev I.V."/>
        </authorList>
    </citation>
    <scope>NUCLEOTIDE SEQUENCE [LARGE SCALE GENOMIC DNA]</scope>
    <source>
        <strain evidence="5">J235TASD1</strain>
    </source>
</reference>
<dbReference type="EMBL" id="KQ964290">
    <property type="protein sequence ID" value="KXJ85222.1"/>
    <property type="molecule type" value="Genomic_DNA"/>
</dbReference>
<organism evidence="4 5">
    <name type="scientific">Microdochium bolleyi</name>
    <dbReference type="NCBI Taxonomy" id="196109"/>
    <lineage>
        <taxon>Eukaryota</taxon>
        <taxon>Fungi</taxon>
        <taxon>Dikarya</taxon>
        <taxon>Ascomycota</taxon>
        <taxon>Pezizomycotina</taxon>
        <taxon>Sordariomycetes</taxon>
        <taxon>Xylariomycetidae</taxon>
        <taxon>Xylariales</taxon>
        <taxon>Microdochiaceae</taxon>
        <taxon>Microdochium</taxon>
    </lineage>
</organism>
<protein>
    <recommendedName>
        <fullName evidence="2">DUF1996 domain-containing protein</fullName>
    </recommendedName>
</protein>
<feature type="non-terminal residue" evidence="4">
    <location>
        <position position="256"/>
    </location>
</feature>
<feature type="domain" description="DUF1996" evidence="2">
    <location>
        <begin position="34"/>
        <end position="252"/>
    </location>
</feature>
<evidence type="ECO:0000313" key="3">
    <source>
        <dbReference type="EMBL" id="KXJ85222.1"/>
    </source>
</evidence>
<feature type="chain" id="PRO_5007473343" description="DUF1996 domain-containing protein" evidence="1">
    <location>
        <begin position="20"/>
        <end position="256"/>
    </location>
</feature>